<accession>A0A069QL10</accession>
<evidence type="ECO:0000313" key="2">
    <source>
        <dbReference type="Proteomes" id="UP000027442"/>
    </source>
</evidence>
<dbReference type="Proteomes" id="UP000027442">
    <property type="component" value="Unassembled WGS sequence"/>
</dbReference>
<dbReference type="EMBL" id="JNGW01000018">
    <property type="protein sequence ID" value="KDR53362.1"/>
    <property type="molecule type" value="Genomic_DNA"/>
</dbReference>
<dbReference type="AlphaFoldDB" id="A0A069QL10"/>
<gene>
    <name evidence="1" type="ORF">HMPREF1991_00580</name>
</gene>
<evidence type="ECO:0000313" key="1">
    <source>
        <dbReference type="EMBL" id="KDR53362.1"/>
    </source>
</evidence>
<organism evidence="1 2">
    <name type="scientific">Hoylesella loescheii DSM 19665 = JCM 12249 = ATCC 15930</name>
    <dbReference type="NCBI Taxonomy" id="1122985"/>
    <lineage>
        <taxon>Bacteria</taxon>
        <taxon>Pseudomonadati</taxon>
        <taxon>Bacteroidota</taxon>
        <taxon>Bacteroidia</taxon>
        <taxon>Bacteroidales</taxon>
        <taxon>Prevotellaceae</taxon>
        <taxon>Hoylesella</taxon>
    </lineage>
</organism>
<reference evidence="1 2" key="1">
    <citation type="submission" date="2013-08" db="EMBL/GenBank/DDBJ databases">
        <authorList>
            <person name="Weinstock G."/>
            <person name="Sodergren E."/>
            <person name="Wylie T."/>
            <person name="Fulton L."/>
            <person name="Fulton R."/>
            <person name="Fronick C."/>
            <person name="O'Laughlin M."/>
            <person name="Godfrey J."/>
            <person name="Miner T."/>
            <person name="Herter B."/>
            <person name="Appelbaum E."/>
            <person name="Cordes M."/>
            <person name="Lek S."/>
            <person name="Wollam A."/>
            <person name="Pepin K.H."/>
            <person name="Palsikar V.B."/>
            <person name="Mitreva M."/>
            <person name="Wilson R.K."/>
        </authorList>
    </citation>
    <scope>NUCLEOTIDE SEQUENCE [LARGE SCALE GENOMIC DNA]</scope>
    <source>
        <strain evidence="1 2">ATCC 15930</strain>
    </source>
</reference>
<protein>
    <submittedName>
        <fullName evidence="1">Uncharacterized protein</fullName>
    </submittedName>
</protein>
<proteinExistence type="predicted"/>
<dbReference type="PATRIC" id="fig|1122985.7.peg.603"/>
<name>A0A069QL10_HOYLO</name>
<sequence length="43" mass="4880">MLMDTNAHTLAPTCCLRNCSTTGRGKLFWVQAKHLFEITNNIQ</sequence>
<comment type="caution">
    <text evidence="1">The sequence shown here is derived from an EMBL/GenBank/DDBJ whole genome shotgun (WGS) entry which is preliminary data.</text>
</comment>
<dbReference type="HOGENOM" id="CLU_3237680_0_0_10"/>
<keyword evidence="2" id="KW-1185">Reference proteome</keyword>